<evidence type="ECO:0000313" key="1">
    <source>
        <dbReference type="EMBL" id="VDL67438.1"/>
    </source>
</evidence>
<organism evidence="3">
    <name type="scientific">Nippostrongylus brasiliensis</name>
    <name type="common">Rat hookworm</name>
    <dbReference type="NCBI Taxonomy" id="27835"/>
    <lineage>
        <taxon>Eukaryota</taxon>
        <taxon>Metazoa</taxon>
        <taxon>Ecdysozoa</taxon>
        <taxon>Nematoda</taxon>
        <taxon>Chromadorea</taxon>
        <taxon>Rhabditida</taxon>
        <taxon>Rhabditina</taxon>
        <taxon>Rhabditomorpha</taxon>
        <taxon>Strongyloidea</taxon>
        <taxon>Heligmosomidae</taxon>
        <taxon>Nippostrongylus</taxon>
    </lineage>
</organism>
<dbReference type="WBParaSite" id="NBR_0000384801-mRNA-1">
    <property type="protein sequence ID" value="NBR_0000384801-mRNA-1"/>
    <property type="gene ID" value="NBR_0000384801"/>
</dbReference>
<dbReference type="Proteomes" id="UP000271162">
    <property type="component" value="Unassembled WGS sequence"/>
</dbReference>
<proteinExistence type="predicted"/>
<evidence type="ECO:0000313" key="3">
    <source>
        <dbReference type="WBParaSite" id="NBR_0000384801-mRNA-1"/>
    </source>
</evidence>
<dbReference type="AlphaFoldDB" id="A0A0N4XMU6"/>
<reference evidence="1 2" key="2">
    <citation type="submission" date="2018-11" db="EMBL/GenBank/DDBJ databases">
        <authorList>
            <consortium name="Pathogen Informatics"/>
        </authorList>
    </citation>
    <scope>NUCLEOTIDE SEQUENCE [LARGE SCALE GENOMIC DNA]</scope>
</reference>
<sequence length="67" mass="8011">MVHINTTVMDKTLSKSEHLIKLRGVLYEPKCGEPTCFHEWFRNRDPNSNPVKQYIQVICYFFLLFFS</sequence>
<keyword evidence="2" id="KW-1185">Reference proteome</keyword>
<dbReference type="EMBL" id="UYSL01006298">
    <property type="protein sequence ID" value="VDL67438.1"/>
    <property type="molecule type" value="Genomic_DNA"/>
</dbReference>
<gene>
    <name evidence="1" type="ORF">NBR_LOCUS3849</name>
</gene>
<evidence type="ECO:0000313" key="2">
    <source>
        <dbReference type="Proteomes" id="UP000271162"/>
    </source>
</evidence>
<accession>A0A0N4XMU6</accession>
<protein>
    <submittedName>
        <fullName evidence="3">Tyrosine-protein phosphatase domain-containing protein</fullName>
    </submittedName>
</protein>
<reference evidence="3" key="1">
    <citation type="submission" date="2017-02" db="UniProtKB">
        <authorList>
            <consortium name="WormBaseParasite"/>
        </authorList>
    </citation>
    <scope>IDENTIFICATION</scope>
</reference>
<name>A0A0N4XMU6_NIPBR</name>